<dbReference type="GO" id="GO:0070840">
    <property type="term" value="F:dynein complex binding"/>
    <property type="evidence" value="ECO:0007669"/>
    <property type="project" value="TreeGrafter"/>
</dbReference>
<evidence type="ECO:0000313" key="9">
    <source>
        <dbReference type="Proteomes" id="UP001201980"/>
    </source>
</evidence>
<dbReference type="InterPro" id="IPR011004">
    <property type="entry name" value="Trimer_LpxA-like_sf"/>
</dbReference>
<comment type="caution">
    <text evidence="8">The sequence shown here is derived from an EMBL/GenBank/DDBJ whole genome shotgun (WGS) entry which is preliminary data.</text>
</comment>
<keyword evidence="5" id="KW-0206">Cytoskeleton</keyword>
<evidence type="ECO:0000256" key="1">
    <source>
        <dbReference type="ARBA" id="ARBA00004245"/>
    </source>
</evidence>
<dbReference type="GO" id="GO:0005869">
    <property type="term" value="C:dynactin complex"/>
    <property type="evidence" value="ECO:0007669"/>
    <property type="project" value="InterPro"/>
</dbReference>
<proteinExistence type="inferred from homology"/>
<reference evidence="8" key="1">
    <citation type="submission" date="2022-07" db="EMBL/GenBank/DDBJ databases">
        <title>Draft genome sequence of Zalerion maritima ATCC 34329, a (micro)plastics degrading marine fungus.</title>
        <authorList>
            <person name="Paco A."/>
            <person name="Goncalves M.F.M."/>
            <person name="Rocha-Santos T.A.P."/>
            <person name="Alves A."/>
        </authorList>
    </citation>
    <scope>NUCLEOTIDE SEQUENCE</scope>
    <source>
        <strain evidence="8">ATCC 34329</strain>
    </source>
</reference>
<evidence type="ECO:0000256" key="7">
    <source>
        <dbReference type="SAM" id="MobiDB-lite"/>
    </source>
</evidence>
<dbReference type="EMBL" id="JAKWBI020000076">
    <property type="protein sequence ID" value="KAJ2903644.1"/>
    <property type="molecule type" value="Genomic_DNA"/>
</dbReference>
<dbReference type="GO" id="GO:0007052">
    <property type="term" value="P:mitotic spindle organization"/>
    <property type="evidence" value="ECO:0007669"/>
    <property type="project" value="TreeGrafter"/>
</dbReference>
<feature type="region of interest" description="Disordered" evidence="7">
    <location>
        <begin position="1"/>
        <end position="77"/>
    </location>
</feature>
<accession>A0AAD5RT60</accession>
<dbReference type="SUPFAM" id="SSF51161">
    <property type="entry name" value="Trimeric LpxA-like enzymes"/>
    <property type="match status" value="1"/>
</dbReference>
<protein>
    <recommendedName>
        <fullName evidence="3">Dynactin subunit 6</fullName>
    </recommendedName>
</protein>
<comment type="function">
    <text evidence="6">Part of the dynactin complex that activates the molecular motor dynein for ultra-processive transport along microtubules.</text>
</comment>
<dbReference type="Proteomes" id="UP001201980">
    <property type="component" value="Unassembled WGS sequence"/>
</dbReference>
<feature type="compositionally biased region" description="Polar residues" evidence="7">
    <location>
        <begin position="54"/>
        <end position="67"/>
    </location>
</feature>
<dbReference type="AlphaFoldDB" id="A0AAD5RT60"/>
<dbReference type="InterPro" id="IPR027777">
    <property type="entry name" value="DCTN6"/>
</dbReference>
<organism evidence="8 9">
    <name type="scientific">Zalerion maritima</name>
    <dbReference type="NCBI Taxonomy" id="339359"/>
    <lineage>
        <taxon>Eukaryota</taxon>
        <taxon>Fungi</taxon>
        <taxon>Dikarya</taxon>
        <taxon>Ascomycota</taxon>
        <taxon>Pezizomycotina</taxon>
        <taxon>Sordariomycetes</taxon>
        <taxon>Lulworthiomycetidae</taxon>
        <taxon>Lulworthiales</taxon>
        <taxon>Lulworthiaceae</taxon>
        <taxon>Zalerion</taxon>
    </lineage>
</organism>
<feature type="compositionally biased region" description="Pro residues" evidence="7">
    <location>
        <begin position="68"/>
        <end position="77"/>
    </location>
</feature>
<feature type="compositionally biased region" description="Polar residues" evidence="7">
    <location>
        <begin position="8"/>
        <end position="45"/>
    </location>
</feature>
<evidence type="ECO:0000313" key="8">
    <source>
        <dbReference type="EMBL" id="KAJ2903644.1"/>
    </source>
</evidence>
<evidence type="ECO:0000256" key="5">
    <source>
        <dbReference type="ARBA" id="ARBA00023212"/>
    </source>
</evidence>
<evidence type="ECO:0000256" key="4">
    <source>
        <dbReference type="ARBA" id="ARBA00022490"/>
    </source>
</evidence>
<dbReference type="PANTHER" id="PTHR13072">
    <property type="entry name" value="DYNACTIN 6"/>
    <property type="match status" value="1"/>
</dbReference>
<feature type="region of interest" description="Disordered" evidence="7">
    <location>
        <begin position="151"/>
        <end position="171"/>
    </location>
</feature>
<gene>
    <name evidence="8" type="ORF">MKZ38_009587</name>
</gene>
<evidence type="ECO:0000256" key="3">
    <source>
        <dbReference type="ARBA" id="ARBA00016573"/>
    </source>
</evidence>
<name>A0AAD5RT60_9PEZI</name>
<feature type="compositionally biased region" description="Low complexity" evidence="7">
    <location>
        <begin position="156"/>
        <end position="171"/>
    </location>
</feature>
<dbReference type="Gene3D" id="2.160.10.10">
    <property type="entry name" value="Hexapeptide repeat proteins"/>
    <property type="match status" value="1"/>
</dbReference>
<keyword evidence="4" id="KW-0963">Cytoplasm</keyword>
<evidence type="ECO:0000256" key="2">
    <source>
        <dbReference type="ARBA" id="ARBA00007719"/>
    </source>
</evidence>
<keyword evidence="9" id="KW-1185">Reference proteome</keyword>
<dbReference type="PANTHER" id="PTHR13072:SF0">
    <property type="entry name" value="DYNACTIN SUBUNIT 6"/>
    <property type="match status" value="1"/>
</dbReference>
<sequence>MMLVIAAKQSSDPTAGSLTRLGLTSNFRQTTTHSRTLGITPSNLQPRPDPKPLPTSSTATSRRQQPTGPSPYKPSPHPLNLVLSAHYVLIPFPSTINRPLLNKLNPKTPRAILQQHNPLRHSSADSSHGRVNIGRRCIIQERTHLGGLFDFGGPGASPEPSAPGSASASGRNSLVAAATTTTTTAGLSSRDSVGLNLHRTGGGGGVRDSLLSTGSRDSISGSSSVPGLNKAVLLTGNGVSLSSWGKDRKSTMEGTGTLMVVLGDYVTVEVGTILEPGVRVDEGTTIGVGCVVGAGAEIGKNCTLAPYTIIQPGEKLPDSTVVFCGNQRRTDTRAKAQADLRRKIQGRQIDVSRRMIKSDPSKFQ</sequence>
<comment type="similarity">
    <text evidence="2">Belongs to the dynactin subunits 5/6 family. Dynactin subunit 6 subfamily.</text>
</comment>
<comment type="subcellular location">
    <subcellularLocation>
        <location evidence="1">Cytoplasm</location>
        <location evidence="1">Cytoskeleton</location>
    </subcellularLocation>
</comment>
<evidence type="ECO:0000256" key="6">
    <source>
        <dbReference type="ARBA" id="ARBA00034687"/>
    </source>
</evidence>